<evidence type="ECO:0000313" key="3">
    <source>
        <dbReference type="EMBL" id="SEJ69402.1"/>
    </source>
</evidence>
<dbReference type="RefSeq" id="WP_090312705.1">
    <property type="nucleotide sequence ID" value="NZ_FNZE01000014.1"/>
</dbReference>
<evidence type="ECO:0000313" key="4">
    <source>
        <dbReference type="Proteomes" id="UP000242930"/>
    </source>
</evidence>
<name>A0A1H7B4P0_9PSED</name>
<feature type="chain" id="PRO_5017225055" evidence="2">
    <location>
        <begin position="24"/>
        <end position="345"/>
    </location>
</feature>
<keyword evidence="1 2" id="KW-0732">Signal</keyword>
<sequence>MMQVCRGGLLVALLGGAVAPALADYVTVISFGGANQKAQREAFYAPFKQATGDKVVHGAYNGDLVKLRAKLEMSHVSWDVVEVESPELKRGCEEGLFERLDPALAGNPVDFVPGALQPCGVGVFVWSMALAYDPQRVAKAPSGWSDFWDVRRLPGKRGLRQGARYNLEFALMADGVAAQDVYQVLGSDEGVARAFRKLDELKPHIHWWKAGAEPIRALAEGSVVMSAAYNGRVSAARTGQSINLVWTGSIYDFDYWALPKGVRKGELARRFVAFASQPEQQKAFAERIAYGPTNRRALQLLSPQVAAELPTAEQNIAGALAMDAAFWSRHGPALEQRFAAWLKDA</sequence>
<keyword evidence="4" id="KW-1185">Reference proteome</keyword>
<accession>A0A1H7B4P0</accession>
<dbReference type="STRING" id="915471.SAMN05216201_11494"/>
<organism evidence="3 4">
    <name type="scientific">Pseudomonas linyingensis</name>
    <dbReference type="NCBI Taxonomy" id="915471"/>
    <lineage>
        <taxon>Bacteria</taxon>
        <taxon>Pseudomonadati</taxon>
        <taxon>Pseudomonadota</taxon>
        <taxon>Gammaproteobacteria</taxon>
        <taxon>Pseudomonadales</taxon>
        <taxon>Pseudomonadaceae</taxon>
        <taxon>Pseudomonas</taxon>
    </lineage>
</organism>
<dbReference type="InterPro" id="IPR006059">
    <property type="entry name" value="SBP"/>
</dbReference>
<dbReference type="EMBL" id="FNZE01000014">
    <property type="protein sequence ID" value="SEJ69402.1"/>
    <property type="molecule type" value="Genomic_DNA"/>
</dbReference>
<dbReference type="SUPFAM" id="SSF53850">
    <property type="entry name" value="Periplasmic binding protein-like II"/>
    <property type="match status" value="1"/>
</dbReference>
<feature type="signal peptide" evidence="2">
    <location>
        <begin position="1"/>
        <end position="23"/>
    </location>
</feature>
<evidence type="ECO:0000256" key="1">
    <source>
        <dbReference type="ARBA" id="ARBA00022729"/>
    </source>
</evidence>
<gene>
    <name evidence="3" type="ORF">SAMN05216201_11494</name>
</gene>
<dbReference type="AlphaFoldDB" id="A0A1H7B4P0"/>
<dbReference type="PANTHER" id="PTHR30222">
    <property type="entry name" value="SPERMIDINE/PUTRESCINE-BINDING PERIPLASMIC PROTEIN"/>
    <property type="match status" value="1"/>
</dbReference>
<dbReference type="OrthoDB" id="9815444at2"/>
<evidence type="ECO:0000256" key="2">
    <source>
        <dbReference type="SAM" id="SignalP"/>
    </source>
</evidence>
<dbReference type="Pfam" id="PF13416">
    <property type="entry name" value="SBP_bac_8"/>
    <property type="match status" value="1"/>
</dbReference>
<protein>
    <submittedName>
        <fullName evidence="3">Putative spermidine/putrescine transport system substrate-binding protein</fullName>
    </submittedName>
</protein>
<reference evidence="4" key="1">
    <citation type="submission" date="2016-10" db="EMBL/GenBank/DDBJ databases">
        <authorList>
            <person name="Varghese N."/>
            <person name="Submissions S."/>
        </authorList>
    </citation>
    <scope>NUCLEOTIDE SEQUENCE [LARGE SCALE GENOMIC DNA]</scope>
    <source>
        <strain evidence="4">LMG 25967</strain>
    </source>
</reference>
<dbReference type="Gene3D" id="3.40.190.10">
    <property type="entry name" value="Periplasmic binding protein-like II"/>
    <property type="match status" value="2"/>
</dbReference>
<proteinExistence type="predicted"/>
<dbReference type="PANTHER" id="PTHR30222:SF2">
    <property type="entry name" value="ABC TRANSPORTER SUBSTRATE-BINDING PROTEIN"/>
    <property type="match status" value="1"/>
</dbReference>
<dbReference type="Proteomes" id="UP000242930">
    <property type="component" value="Unassembled WGS sequence"/>
</dbReference>
<dbReference type="CDD" id="cd13589">
    <property type="entry name" value="PBP2_polyamine_RpCGA009"/>
    <property type="match status" value="1"/>
</dbReference>